<protein>
    <submittedName>
        <fullName evidence="2">Uncharacterized protein</fullName>
    </submittedName>
</protein>
<accession>A0ABR5CZK9</accession>
<comment type="caution">
    <text evidence="2">The sequence shown here is derived from an EMBL/GenBank/DDBJ whole genome shotgun (WGS) entry which is preliminary data.</text>
</comment>
<keyword evidence="3" id="KW-1185">Reference proteome</keyword>
<dbReference type="EMBL" id="JWIT01000043">
    <property type="protein sequence ID" value="KJF70191.1"/>
    <property type="molecule type" value="Genomic_DNA"/>
</dbReference>
<feature type="compositionally biased region" description="Polar residues" evidence="1">
    <location>
        <begin position="54"/>
        <end position="64"/>
    </location>
</feature>
<evidence type="ECO:0000256" key="1">
    <source>
        <dbReference type="SAM" id="MobiDB-lite"/>
    </source>
</evidence>
<dbReference type="Proteomes" id="UP000032564">
    <property type="component" value="Unassembled WGS sequence"/>
</dbReference>
<proteinExistence type="predicted"/>
<organism evidence="2 3">
    <name type="scientific">Agrobacterium arsenijevicii</name>
    <dbReference type="NCBI Taxonomy" id="1585697"/>
    <lineage>
        <taxon>Bacteria</taxon>
        <taxon>Pseudomonadati</taxon>
        <taxon>Pseudomonadota</taxon>
        <taxon>Alphaproteobacteria</taxon>
        <taxon>Hyphomicrobiales</taxon>
        <taxon>Rhizobiaceae</taxon>
        <taxon>Rhizobium/Agrobacterium group</taxon>
        <taxon>Agrobacterium</taxon>
    </lineage>
</organism>
<name>A0ABR5CZK9_9HYPH</name>
<evidence type="ECO:0000313" key="3">
    <source>
        <dbReference type="Proteomes" id="UP000032564"/>
    </source>
</evidence>
<feature type="region of interest" description="Disordered" evidence="1">
    <location>
        <begin position="34"/>
        <end position="64"/>
    </location>
</feature>
<evidence type="ECO:0000313" key="2">
    <source>
        <dbReference type="EMBL" id="KJF70191.1"/>
    </source>
</evidence>
<reference evidence="2 3" key="1">
    <citation type="submission" date="2014-12" db="EMBL/GenBank/DDBJ databases">
        <authorList>
            <person name="Kuzmanovic N."/>
            <person name="Pulawska J."/>
            <person name="Obradovic A."/>
        </authorList>
    </citation>
    <scope>NUCLEOTIDE SEQUENCE [LARGE SCALE GENOMIC DNA]</scope>
    <source>
        <strain evidence="2 3">KFB 330</strain>
    </source>
</reference>
<sequence>MALIFTLIVNAVTIGDGSAMVHPEIVFDREINEIGPKRIGQQRQSPKRKADGSRPSSSGRNIQA</sequence>
<gene>
    <name evidence="2" type="ORF">RP75_27725</name>
</gene>